<dbReference type="EMBL" id="BMAU01021433">
    <property type="protein sequence ID" value="GFY35683.1"/>
    <property type="molecule type" value="Genomic_DNA"/>
</dbReference>
<proteinExistence type="predicted"/>
<sequence>MTGMIFRNSFVSVQKSSQREIISGYYYNGQSKFKKVSSEAKINALYCEHNILEPIFEKEIPALYVKDIDEVELHVDKAARPSQLPLI</sequence>
<protein>
    <submittedName>
        <fullName evidence="1">Uncharacterized protein</fullName>
    </submittedName>
</protein>
<organism evidence="1 2">
    <name type="scientific">Trichonephila clavipes</name>
    <name type="common">Golden silk orbweaver</name>
    <name type="synonym">Nephila clavipes</name>
    <dbReference type="NCBI Taxonomy" id="2585209"/>
    <lineage>
        <taxon>Eukaryota</taxon>
        <taxon>Metazoa</taxon>
        <taxon>Ecdysozoa</taxon>
        <taxon>Arthropoda</taxon>
        <taxon>Chelicerata</taxon>
        <taxon>Arachnida</taxon>
        <taxon>Araneae</taxon>
        <taxon>Araneomorphae</taxon>
        <taxon>Entelegynae</taxon>
        <taxon>Araneoidea</taxon>
        <taxon>Nephilidae</taxon>
        <taxon>Trichonephila</taxon>
    </lineage>
</organism>
<gene>
    <name evidence="1" type="ORF">TNCV_2619751</name>
</gene>
<comment type="caution">
    <text evidence="1">The sequence shown here is derived from an EMBL/GenBank/DDBJ whole genome shotgun (WGS) entry which is preliminary data.</text>
</comment>
<reference evidence="1" key="1">
    <citation type="submission" date="2020-08" db="EMBL/GenBank/DDBJ databases">
        <title>Multicomponent nature underlies the extraordinary mechanical properties of spider dragline silk.</title>
        <authorList>
            <person name="Kono N."/>
            <person name="Nakamura H."/>
            <person name="Mori M."/>
            <person name="Yoshida Y."/>
            <person name="Ohtoshi R."/>
            <person name="Malay A.D."/>
            <person name="Moran D.A.P."/>
            <person name="Tomita M."/>
            <person name="Numata K."/>
            <person name="Arakawa K."/>
        </authorList>
    </citation>
    <scope>NUCLEOTIDE SEQUENCE</scope>
</reference>
<dbReference type="AlphaFoldDB" id="A0A8X6WIF4"/>
<name>A0A8X6WIF4_TRICX</name>
<accession>A0A8X6WIF4</accession>
<evidence type="ECO:0000313" key="1">
    <source>
        <dbReference type="EMBL" id="GFY35683.1"/>
    </source>
</evidence>
<evidence type="ECO:0000313" key="2">
    <source>
        <dbReference type="Proteomes" id="UP000887159"/>
    </source>
</evidence>
<dbReference type="Proteomes" id="UP000887159">
    <property type="component" value="Unassembled WGS sequence"/>
</dbReference>
<keyword evidence="2" id="KW-1185">Reference proteome</keyword>